<reference evidence="1 2" key="1">
    <citation type="journal article" date="2023" name="Elife">
        <title>Identification of key yeast species and microbe-microbe interactions impacting larval growth of Drosophila in the wild.</title>
        <authorList>
            <person name="Mure A."/>
            <person name="Sugiura Y."/>
            <person name="Maeda R."/>
            <person name="Honda K."/>
            <person name="Sakurai N."/>
            <person name="Takahashi Y."/>
            <person name="Watada M."/>
            <person name="Katoh T."/>
            <person name="Gotoh A."/>
            <person name="Gotoh Y."/>
            <person name="Taniguchi I."/>
            <person name="Nakamura K."/>
            <person name="Hayashi T."/>
            <person name="Katayama T."/>
            <person name="Uemura T."/>
            <person name="Hattori Y."/>
        </authorList>
    </citation>
    <scope>NUCLEOTIDE SEQUENCE [LARGE SCALE GENOMIC DNA]</scope>
    <source>
        <strain evidence="1 2">SC-9</strain>
    </source>
</reference>
<sequence length="139" mass="15935">MIQIEPIRSNYTDQELAEVNSNSYNNAKELVKQELNLMKIEKTHPLVRQEYQTNNATTSNGSLLQGDAQLLKKFNAQRINNNSPDKSPSLIDSIDLKRYTEFTTENGEADLSKIYISLAYQNHRLNSLKTTKEIEESLK</sequence>
<gene>
    <name evidence="1" type="ORF">DASC09_005900</name>
</gene>
<keyword evidence="2" id="KW-1185">Reference proteome</keyword>
<evidence type="ECO:0000313" key="1">
    <source>
        <dbReference type="EMBL" id="GMM33265.1"/>
    </source>
</evidence>
<dbReference type="Proteomes" id="UP001360560">
    <property type="component" value="Unassembled WGS sequence"/>
</dbReference>
<dbReference type="AlphaFoldDB" id="A0AAV5QE89"/>
<accession>A0AAV5QE89</accession>
<dbReference type="EMBL" id="BTFZ01000001">
    <property type="protein sequence ID" value="GMM33265.1"/>
    <property type="molecule type" value="Genomic_DNA"/>
</dbReference>
<dbReference type="RefSeq" id="XP_064850265.1">
    <property type="nucleotide sequence ID" value="XM_064994193.1"/>
</dbReference>
<comment type="caution">
    <text evidence="1">The sequence shown here is derived from an EMBL/GenBank/DDBJ whole genome shotgun (WGS) entry which is preliminary data.</text>
</comment>
<dbReference type="GeneID" id="90071244"/>
<protein>
    <submittedName>
        <fullName evidence="1">Uncharacterized protein</fullName>
    </submittedName>
</protein>
<name>A0AAV5QE89_9ASCO</name>
<evidence type="ECO:0000313" key="2">
    <source>
        <dbReference type="Proteomes" id="UP001360560"/>
    </source>
</evidence>
<organism evidence="1 2">
    <name type="scientific">Saccharomycopsis crataegensis</name>
    <dbReference type="NCBI Taxonomy" id="43959"/>
    <lineage>
        <taxon>Eukaryota</taxon>
        <taxon>Fungi</taxon>
        <taxon>Dikarya</taxon>
        <taxon>Ascomycota</taxon>
        <taxon>Saccharomycotina</taxon>
        <taxon>Saccharomycetes</taxon>
        <taxon>Saccharomycopsidaceae</taxon>
        <taxon>Saccharomycopsis</taxon>
    </lineage>
</organism>
<proteinExistence type="predicted"/>